<evidence type="ECO:0000313" key="4">
    <source>
        <dbReference type="EMBL" id="KAH3668148.1"/>
    </source>
</evidence>
<dbReference type="Proteomes" id="UP000769157">
    <property type="component" value="Unassembled WGS sequence"/>
</dbReference>
<dbReference type="FunFam" id="3.40.50.720:FF:000090">
    <property type="entry name" value="NADP-dependent mannitol dehydrogenase"/>
    <property type="match status" value="1"/>
</dbReference>
<keyword evidence="5" id="KW-1185">Reference proteome</keyword>
<sequence length="291" mass="31257">MTQDEIVTSLVHGAADTTPLPKPPPSHLEGKGIFDLFSMKGKVCVVTGAARENGIGYAAAQAYCEAGCDVLVIWDYSDATETAEKLAKQYGVKTKAYRVNVASSKNVEDTVNQVVEDFGTIDVFVANAGVVWETGSILDDVNNDDKDWHRVMDVDLNGVYYCAKNVGKVFKKNRKGSLVITASMSGMIVNVPNYQMPYNAAKAGCIHLTKSLGVEFSSFGARVNCVCPGYMDTGLSDFLDKKILNAWYQMSPMGRQGVARELAGAYLYLASDAASFTTGAALVCDGGFTLT</sequence>
<dbReference type="OrthoDB" id="1888931at2759"/>
<organism evidence="4 5">
    <name type="scientific">Ogataea philodendri</name>
    <dbReference type="NCBI Taxonomy" id="1378263"/>
    <lineage>
        <taxon>Eukaryota</taxon>
        <taxon>Fungi</taxon>
        <taxon>Dikarya</taxon>
        <taxon>Ascomycota</taxon>
        <taxon>Saccharomycotina</taxon>
        <taxon>Pichiomycetes</taxon>
        <taxon>Pichiales</taxon>
        <taxon>Pichiaceae</taxon>
        <taxon>Ogataea</taxon>
    </lineage>
</organism>
<dbReference type="Gene3D" id="3.40.50.720">
    <property type="entry name" value="NAD(P)-binding Rossmann-like Domain"/>
    <property type="match status" value="1"/>
</dbReference>
<dbReference type="PANTHER" id="PTHR43008:SF13">
    <property type="entry name" value="L-XYLULOSE REDUCTASE-RELATED"/>
    <property type="match status" value="1"/>
</dbReference>
<evidence type="ECO:0000256" key="1">
    <source>
        <dbReference type="ARBA" id="ARBA00006484"/>
    </source>
</evidence>
<dbReference type="InterPro" id="IPR002347">
    <property type="entry name" value="SDR_fam"/>
</dbReference>
<dbReference type="GO" id="GO:0050085">
    <property type="term" value="F:mannitol 2-dehydrogenase (NADP+) activity"/>
    <property type="evidence" value="ECO:0007669"/>
    <property type="project" value="UniProtKB-ARBA"/>
</dbReference>
<protein>
    <recommendedName>
        <fullName evidence="6">Sorbose reductase SOU1</fullName>
    </recommendedName>
</protein>
<dbReference type="SUPFAM" id="SSF51735">
    <property type="entry name" value="NAD(P)-binding Rossmann-fold domains"/>
    <property type="match status" value="1"/>
</dbReference>
<evidence type="ECO:0000313" key="5">
    <source>
        <dbReference type="Proteomes" id="UP000769157"/>
    </source>
</evidence>
<dbReference type="GO" id="GO:0005975">
    <property type="term" value="P:carbohydrate metabolic process"/>
    <property type="evidence" value="ECO:0007669"/>
    <property type="project" value="UniProtKB-ARBA"/>
</dbReference>
<name>A0A9P8T6J0_9ASCO</name>
<dbReference type="PRINTS" id="PR00081">
    <property type="entry name" value="GDHRDH"/>
</dbReference>
<dbReference type="AlphaFoldDB" id="A0A9P8T6J0"/>
<keyword evidence="3" id="KW-0560">Oxidoreductase</keyword>
<dbReference type="EMBL" id="JAEUBE010000158">
    <property type="protein sequence ID" value="KAH3668148.1"/>
    <property type="molecule type" value="Genomic_DNA"/>
</dbReference>
<dbReference type="PRINTS" id="PR00080">
    <property type="entry name" value="SDRFAMILY"/>
</dbReference>
<comment type="similarity">
    <text evidence="1">Belongs to the short-chain dehydrogenases/reductases (SDR) family.</text>
</comment>
<comment type="caution">
    <text evidence="4">The sequence shown here is derived from an EMBL/GenBank/DDBJ whole genome shotgun (WGS) entry which is preliminary data.</text>
</comment>
<dbReference type="Pfam" id="PF13561">
    <property type="entry name" value="adh_short_C2"/>
    <property type="match status" value="1"/>
</dbReference>
<proteinExistence type="inferred from homology"/>
<dbReference type="GO" id="GO:0044281">
    <property type="term" value="P:small molecule metabolic process"/>
    <property type="evidence" value="ECO:0007669"/>
    <property type="project" value="UniProtKB-ARBA"/>
</dbReference>
<accession>A0A9P8T6J0</accession>
<evidence type="ECO:0008006" key="6">
    <source>
        <dbReference type="Google" id="ProtNLM"/>
    </source>
</evidence>
<dbReference type="InterPro" id="IPR036291">
    <property type="entry name" value="NAD(P)-bd_dom_sf"/>
</dbReference>
<keyword evidence="2" id="KW-0521">NADP</keyword>
<evidence type="ECO:0000256" key="2">
    <source>
        <dbReference type="ARBA" id="ARBA00022857"/>
    </source>
</evidence>
<dbReference type="RefSeq" id="XP_046062562.1">
    <property type="nucleotide sequence ID" value="XM_046202714.1"/>
</dbReference>
<dbReference type="GO" id="GO:0050664">
    <property type="term" value="F:oxidoreductase activity, acting on NAD(P)H, oxygen as acceptor"/>
    <property type="evidence" value="ECO:0007669"/>
    <property type="project" value="TreeGrafter"/>
</dbReference>
<evidence type="ECO:0000256" key="3">
    <source>
        <dbReference type="ARBA" id="ARBA00023002"/>
    </source>
</evidence>
<dbReference type="GeneID" id="70233869"/>
<gene>
    <name evidence="4" type="ORF">OGAPHI_001902</name>
</gene>
<reference evidence="4" key="2">
    <citation type="submission" date="2021-01" db="EMBL/GenBank/DDBJ databases">
        <authorList>
            <person name="Schikora-Tamarit M.A."/>
        </authorList>
    </citation>
    <scope>NUCLEOTIDE SEQUENCE</scope>
    <source>
        <strain evidence="4">CBS6075</strain>
    </source>
</reference>
<dbReference type="PANTHER" id="PTHR43008">
    <property type="entry name" value="BENZIL REDUCTASE"/>
    <property type="match status" value="1"/>
</dbReference>
<reference evidence="4" key="1">
    <citation type="journal article" date="2021" name="Open Biol.">
        <title>Shared evolutionary footprints suggest mitochondrial oxidative damage underlies multiple complex I losses in fungi.</title>
        <authorList>
            <person name="Schikora-Tamarit M.A."/>
            <person name="Marcet-Houben M."/>
            <person name="Nosek J."/>
            <person name="Gabaldon T."/>
        </authorList>
    </citation>
    <scope>NUCLEOTIDE SEQUENCE</scope>
    <source>
        <strain evidence="4">CBS6075</strain>
    </source>
</reference>